<keyword evidence="2" id="KW-1185">Reference proteome</keyword>
<proteinExistence type="predicted"/>
<evidence type="ECO:0000313" key="2">
    <source>
        <dbReference type="Proteomes" id="UP000247634"/>
    </source>
</evidence>
<dbReference type="AlphaFoldDB" id="A0A2U9P460"/>
<dbReference type="KEGG" id="sact:DMT42_18065"/>
<accession>A0A2U9P460</accession>
<reference evidence="1 2" key="1">
    <citation type="submission" date="2018-06" db="EMBL/GenBank/DDBJ databases">
        <title>The complete genome sequence of a nosiheptide producer Streptomyces actuosus ATCC 25421: deducing the ability of producing a new class III lantibiotics.</title>
        <authorList>
            <person name="Liu W."/>
            <person name="Sun F."/>
            <person name="Hu Y."/>
        </authorList>
    </citation>
    <scope>NUCLEOTIDE SEQUENCE [LARGE SCALE GENOMIC DNA]</scope>
    <source>
        <strain evidence="1 2">ATCC 25421</strain>
    </source>
</reference>
<dbReference type="EMBL" id="CP029788">
    <property type="protein sequence ID" value="AWT44034.1"/>
    <property type="molecule type" value="Genomic_DNA"/>
</dbReference>
<dbReference type="Proteomes" id="UP000247634">
    <property type="component" value="Chromosome"/>
</dbReference>
<protein>
    <recommendedName>
        <fullName evidence="3">Secreted protein</fullName>
    </recommendedName>
</protein>
<evidence type="ECO:0008006" key="3">
    <source>
        <dbReference type="Google" id="ProtNLM"/>
    </source>
</evidence>
<organism evidence="1 2">
    <name type="scientific">Streptomyces actuosus</name>
    <dbReference type="NCBI Taxonomy" id="1885"/>
    <lineage>
        <taxon>Bacteria</taxon>
        <taxon>Bacillati</taxon>
        <taxon>Actinomycetota</taxon>
        <taxon>Actinomycetes</taxon>
        <taxon>Kitasatosporales</taxon>
        <taxon>Streptomycetaceae</taxon>
        <taxon>Streptomyces</taxon>
    </lineage>
</organism>
<evidence type="ECO:0000313" key="1">
    <source>
        <dbReference type="EMBL" id="AWT44034.1"/>
    </source>
</evidence>
<sequence length="169" mass="18513">MLLFLDIDGTLIPFGASEPYPRHAAPDLALSGAHPLLDRVDPALGLRLARLMALGCTPMWATTWEHEEANACLAPWLGLPPLPRVEWPEDTGPVYGGLHWKTRPLLDRAAGRAFVWLDDEIGDADRAWVAGHHPAPALLHRVDHRRGLTGHDLATVESWLSARTAVPSP</sequence>
<gene>
    <name evidence="1" type="ORF">DMT42_18065</name>
</gene>
<name>A0A2U9P460_STRAS</name>
<dbReference type="Pfam" id="PF18143">
    <property type="entry name" value="HAD_SAK_2"/>
    <property type="match status" value="1"/>
</dbReference>
<dbReference type="RefSeq" id="WP_110628943.1">
    <property type="nucleotide sequence ID" value="NZ_CP029788.1"/>
</dbReference>
<dbReference type="OrthoDB" id="5124141at2"/>